<dbReference type="EMBL" id="CM055105">
    <property type="protein sequence ID" value="KAJ7532295.1"/>
    <property type="molecule type" value="Genomic_DNA"/>
</dbReference>
<organism evidence="1 2">
    <name type="scientific">Diphasiastrum complanatum</name>
    <name type="common">Issler's clubmoss</name>
    <name type="synonym">Lycopodium complanatum</name>
    <dbReference type="NCBI Taxonomy" id="34168"/>
    <lineage>
        <taxon>Eukaryota</taxon>
        <taxon>Viridiplantae</taxon>
        <taxon>Streptophyta</taxon>
        <taxon>Embryophyta</taxon>
        <taxon>Tracheophyta</taxon>
        <taxon>Lycopodiopsida</taxon>
        <taxon>Lycopodiales</taxon>
        <taxon>Lycopodiaceae</taxon>
        <taxon>Lycopodioideae</taxon>
        <taxon>Diphasiastrum</taxon>
    </lineage>
</organism>
<name>A0ACC2BRG5_DIPCM</name>
<sequence length="447" mass="49442">MRKSRELKREKIVQEGVFNEEQKTCTLPTSSFSRDHISKFLIEAVSEKTGIPKDQISVDKKLDSYGIDSIGIVWIAHRLSNFLGVHVAALDIYAASHISELIDIVDRLGQEKNMSIISDAETHGEIGHCRTQISSEQAAETPKKPHIFVDSDVKSAAFTTTLAHRVSITALQTISVLFMAFLLTSPAIFPGNGLTWLLSKTQSTYLIVLTKGLVPATFIFYVILVGLTFSLLGMTLQLTKYPLQTWIPFWSKDFVRRWTIGGHSVLMPKSTLEDGASVAALSVAPPNSILSGGDIYVGVEESLVKVRNRSLQKNSILARFPYLEKDVSIAEMDPSYLQAISQVVERFAATSICLRKRALHQTGIGAKGTMKILEGLHGLPNHDIFFPGRTFPVILRHSNAFSVHDDACPDVRGAGLRILESEGKETLLDLVLKTGQAFYVRNLVDHR</sequence>
<protein>
    <submittedName>
        <fullName evidence="1">Uncharacterized protein</fullName>
    </submittedName>
</protein>
<keyword evidence="2" id="KW-1185">Reference proteome</keyword>
<proteinExistence type="predicted"/>
<reference evidence="2" key="1">
    <citation type="journal article" date="2024" name="Proc. Natl. Acad. Sci. U.S.A.">
        <title>Extraordinary preservation of gene collinearity over three hundred million years revealed in homosporous lycophytes.</title>
        <authorList>
            <person name="Li C."/>
            <person name="Wickell D."/>
            <person name="Kuo L.Y."/>
            <person name="Chen X."/>
            <person name="Nie B."/>
            <person name="Liao X."/>
            <person name="Peng D."/>
            <person name="Ji J."/>
            <person name="Jenkins J."/>
            <person name="Williams M."/>
            <person name="Shu S."/>
            <person name="Plott C."/>
            <person name="Barry K."/>
            <person name="Rajasekar S."/>
            <person name="Grimwood J."/>
            <person name="Han X."/>
            <person name="Sun S."/>
            <person name="Hou Z."/>
            <person name="He W."/>
            <person name="Dai G."/>
            <person name="Sun C."/>
            <person name="Schmutz J."/>
            <person name="Leebens-Mack J.H."/>
            <person name="Li F.W."/>
            <person name="Wang L."/>
        </authorList>
    </citation>
    <scope>NUCLEOTIDE SEQUENCE [LARGE SCALE GENOMIC DNA]</scope>
    <source>
        <strain evidence="2">cv. PW_Plant_1</strain>
    </source>
</reference>
<gene>
    <name evidence="1" type="ORF">O6H91_14G081300</name>
</gene>
<comment type="caution">
    <text evidence="1">The sequence shown here is derived from an EMBL/GenBank/DDBJ whole genome shotgun (WGS) entry which is preliminary data.</text>
</comment>
<evidence type="ECO:0000313" key="1">
    <source>
        <dbReference type="EMBL" id="KAJ7532295.1"/>
    </source>
</evidence>
<dbReference type="Proteomes" id="UP001162992">
    <property type="component" value="Chromosome 14"/>
</dbReference>
<evidence type="ECO:0000313" key="2">
    <source>
        <dbReference type="Proteomes" id="UP001162992"/>
    </source>
</evidence>
<accession>A0ACC2BRG5</accession>